<evidence type="ECO:0000313" key="6">
    <source>
        <dbReference type="Proteomes" id="UP000319094"/>
    </source>
</evidence>
<dbReference type="InterPro" id="IPR050679">
    <property type="entry name" value="Bact_HTH_transcr_reg"/>
</dbReference>
<comment type="caution">
    <text evidence="5">The sequence shown here is derived from an EMBL/GenBank/DDBJ whole genome shotgun (WGS) entry which is preliminary data.</text>
</comment>
<feature type="domain" description="HTH gntR-type" evidence="4">
    <location>
        <begin position="5"/>
        <end position="73"/>
    </location>
</feature>
<protein>
    <submittedName>
        <fullName evidence="5">GntR family transcriptional regulator</fullName>
    </submittedName>
</protein>
<reference evidence="5 6" key="1">
    <citation type="submission" date="2019-06" db="EMBL/GenBank/DDBJ databases">
        <title>Sequencing the genomes of 1000 actinobacteria strains.</title>
        <authorList>
            <person name="Klenk H.-P."/>
        </authorList>
    </citation>
    <scope>NUCLEOTIDE SEQUENCE [LARGE SCALE GENOMIC DNA]</scope>
    <source>
        <strain evidence="5 6">DSM 8803</strain>
    </source>
</reference>
<dbReference type="PRINTS" id="PR00035">
    <property type="entry name" value="HTHGNTR"/>
</dbReference>
<name>A0A542Y8C3_9MICO</name>
<dbReference type="RefSeq" id="WP_141887517.1">
    <property type="nucleotide sequence ID" value="NZ_BAAAUY010000011.1"/>
</dbReference>
<evidence type="ECO:0000313" key="5">
    <source>
        <dbReference type="EMBL" id="TQL44315.1"/>
    </source>
</evidence>
<dbReference type="Gene3D" id="3.40.1410.10">
    <property type="entry name" value="Chorismate lyase-like"/>
    <property type="match status" value="1"/>
</dbReference>
<keyword evidence="6" id="KW-1185">Reference proteome</keyword>
<organism evidence="5 6">
    <name type="scientific">Leucobacter komagatae</name>
    <dbReference type="NCBI Taxonomy" id="55969"/>
    <lineage>
        <taxon>Bacteria</taxon>
        <taxon>Bacillati</taxon>
        <taxon>Actinomycetota</taxon>
        <taxon>Actinomycetes</taxon>
        <taxon>Micrococcales</taxon>
        <taxon>Microbacteriaceae</taxon>
        <taxon>Leucobacter</taxon>
    </lineage>
</organism>
<accession>A0A542Y8C3</accession>
<dbReference type="SMART" id="SM00866">
    <property type="entry name" value="UTRA"/>
    <property type="match status" value="1"/>
</dbReference>
<dbReference type="Pfam" id="PF00392">
    <property type="entry name" value="GntR"/>
    <property type="match status" value="1"/>
</dbReference>
<dbReference type="GO" id="GO:0045892">
    <property type="term" value="P:negative regulation of DNA-templated transcription"/>
    <property type="evidence" value="ECO:0007669"/>
    <property type="project" value="TreeGrafter"/>
</dbReference>
<keyword evidence="2" id="KW-0238">DNA-binding</keyword>
<evidence type="ECO:0000259" key="4">
    <source>
        <dbReference type="PROSITE" id="PS50949"/>
    </source>
</evidence>
<dbReference type="InterPro" id="IPR036388">
    <property type="entry name" value="WH-like_DNA-bd_sf"/>
</dbReference>
<dbReference type="PANTHER" id="PTHR44846:SF1">
    <property type="entry name" value="MANNOSYL-D-GLYCERATE TRANSPORT_METABOLISM SYSTEM REPRESSOR MNGR-RELATED"/>
    <property type="match status" value="1"/>
</dbReference>
<dbReference type="InterPro" id="IPR028978">
    <property type="entry name" value="Chorismate_lyase_/UTRA_dom_sf"/>
</dbReference>
<dbReference type="GO" id="GO:0003677">
    <property type="term" value="F:DNA binding"/>
    <property type="evidence" value="ECO:0007669"/>
    <property type="project" value="UniProtKB-KW"/>
</dbReference>
<dbReference type="Pfam" id="PF07702">
    <property type="entry name" value="UTRA"/>
    <property type="match status" value="1"/>
</dbReference>
<dbReference type="Proteomes" id="UP000319094">
    <property type="component" value="Unassembled WGS sequence"/>
</dbReference>
<gene>
    <name evidence="5" type="ORF">FB468_2371</name>
</gene>
<dbReference type="GO" id="GO:0003700">
    <property type="term" value="F:DNA-binding transcription factor activity"/>
    <property type="evidence" value="ECO:0007669"/>
    <property type="project" value="InterPro"/>
</dbReference>
<evidence type="ECO:0000256" key="1">
    <source>
        <dbReference type="ARBA" id="ARBA00023015"/>
    </source>
</evidence>
<dbReference type="Gene3D" id="1.10.10.10">
    <property type="entry name" value="Winged helix-like DNA-binding domain superfamily/Winged helix DNA-binding domain"/>
    <property type="match status" value="1"/>
</dbReference>
<dbReference type="SMART" id="SM00345">
    <property type="entry name" value="HTH_GNTR"/>
    <property type="match status" value="1"/>
</dbReference>
<dbReference type="InterPro" id="IPR036390">
    <property type="entry name" value="WH_DNA-bd_sf"/>
</dbReference>
<sequence>MASKSPLHFKLYEELAARIHSGEWKQGEQVPSENSLTEEFGVSRGPVRQALARLRSEGLIVGGRGVSPRVQKAVPAQSFDTYVSFTEWAEELGFEPRQKTIEVKRMLADEAIAAELQIAPGEPVVFVLRVRMFDDEPVMLERGTYPIESGRHLLAADLDTSSIYQILRENDVYPISAKNIIDAVAATEQEAKWMGVAPGAPLLRVRRSSFDEHGDVVDVVDNRYLPTKANFAVGNARGPGGPLARVAAGPNPA</sequence>
<dbReference type="SUPFAM" id="SSF46785">
    <property type="entry name" value="Winged helix' DNA-binding domain"/>
    <property type="match status" value="1"/>
</dbReference>
<dbReference type="PANTHER" id="PTHR44846">
    <property type="entry name" value="MANNOSYL-D-GLYCERATE TRANSPORT/METABOLISM SYSTEM REPRESSOR MNGR-RELATED"/>
    <property type="match status" value="1"/>
</dbReference>
<dbReference type="SUPFAM" id="SSF64288">
    <property type="entry name" value="Chorismate lyase-like"/>
    <property type="match status" value="1"/>
</dbReference>
<evidence type="ECO:0000256" key="3">
    <source>
        <dbReference type="ARBA" id="ARBA00023163"/>
    </source>
</evidence>
<proteinExistence type="predicted"/>
<keyword evidence="3" id="KW-0804">Transcription</keyword>
<dbReference type="AlphaFoldDB" id="A0A542Y8C3"/>
<keyword evidence="1" id="KW-0805">Transcription regulation</keyword>
<dbReference type="PROSITE" id="PS50949">
    <property type="entry name" value="HTH_GNTR"/>
    <property type="match status" value="1"/>
</dbReference>
<dbReference type="CDD" id="cd07377">
    <property type="entry name" value="WHTH_GntR"/>
    <property type="match status" value="1"/>
</dbReference>
<dbReference type="OrthoDB" id="3210131at2"/>
<dbReference type="EMBL" id="VFON01000001">
    <property type="protein sequence ID" value="TQL44315.1"/>
    <property type="molecule type" value="Genomic_DNA"/>
</dbReference>
<dbReference type="InterPro" id="IPR011663">
    <property type="entry name" value="UTRA"/>
</dbReference>
<evidence type="ECO:0000256" key="2">
    <source>
        <dbReference type="ARBA" id="ARBA00023125"/>
    </source>
</evidence>
<dbReference type="InterPro" id="IPR000524">
    <property type="entry name" value="Tscrpt_reg_HTH_GntR"/>
</dbReference>